<proteinExistence type="predicted"/>
<name>A0ACC1M7M1_9FUNG</name>
<accession>A0ACC1M7M1</accession>
<evidence type="ECO:0000313" key="2">
    <source>
        <dbReference type="Proteomes" id="UP001139981"/>
    </source>
</evidence>
<dbReference type="Proteomes" id="UP001139981">
    <property type="component" value="Unassembled WGS sequence"/>
</dbReference>
<reference evidence="1" key="1">
    <citation type="submission" date="2022-07" db="EMBL/GenBank/DDBJ databases">
        <title>Phylogenomic reconstructions and comparative analyses of Kickxellomycotina fungi.</title>
        <authorList>
            <person name="Reynolds N.K."/>
            <person name="Stajich J.E."/>
            <person name="Barry K."/>
            <person name="Grigoriev I.V."/>
            <person name="Crous P."/>
            <person name="Smith M.E."/>
        </authorList>
    </citation>
    <scope>NUCLEOTIDE SEQUENCE</scope>
    <source>
        <strain evidence="1">CBS 190363</strain>
    </source>
</reference>
<protein>
    <submittedName>
        <fullName evidence="1">Protein vip1</fullName>
    </submittedName>
</protein>
<evidence type="ECO:0000313" key="1">
    <source>
        <dbReference type="EMBL" id="KAJ2898717.1"/>
    </source>
</evidence>
<dbReference type="EMBL" id="JANBVB010000050">
    <property type="protein sequence ID" value="KAJ2898717.1"/>
    <property type="molecule type" value="Genomic_DNA"/>
</dbReference>
<gene>
    <name evidence="1" type="primary">vip1</name>
    <name evidence="1" type="ORF">IWW38_001265</name>
</gene>
<sequence length="306" mass="33761">MVTTMNWKTSVPSSPYAPEAATFIVVDNIALSATETNVRDFFAFCGPIEILELQKLESGTQRALIKFSNGEAAKTSLLLSNALINYEPIHVSSLFPSHSSSPGPAGGEGHANEQQHAAAGNRGAPHDYEGKPALYVVHELLAAGYMVGEHVVGRASEFDSKYRVTDRTQEQARSLDNQYKFSNYLQQWDDKFKISSRAKQAYDKFQSHPMGSKVVLTVNDAYQSALQLSQEAKVLAEGKRARDDKLFGKIPLPPAPRQGNTFTGAESSAQQQQQQQWQQQQYQQQQQQQPPAAPPAADSFSSEKKQ</sequence>
<keyword evidence="2" id="KW-1185">Reference proteome</keyword>
<organism evidence="1 2">
    <name type="scientific">Coemansia aciculifera</name>
    <dbReference type="NCBI Taxonomy" id="417176"/>
    <lineage>
        <taxon>Eukaryota</taxon>
        <taxon>Fungi</taxon>
        <taxon>Fungi incertae sedis</taxon>
        <taxon>Zoopagomycota</taxon>
        <taxon>Kickxellomycotina</taxon>
        <taxon>Kickxellomycetes</taxon>
        <taxon>Kickxellales</taxon>
        <taxon>Kickxellaceae</taxon>
        <taxon>Coemansia</taxon>
    </lineage>
</organism>
<comment type="caution">
    <text evidence="1">The sequence shown here is derived from an EMBL/GenBank/DDBJ whole genome shotgun (WGS) entry which is preliminary data.</text>
</comment>